<gene>
    <name evidence="2" type="ORF">N8I77_012162</name>
</gene>
<reference evidence="2" key="1">
    <citation type="submission" date="2023-06" db="EMBL/GenBank/DDBJ databases">
        <authorList>
            <person name="Noh H."/>
        </authorList>
    </citation>
    <scope>NUCLEOTIDE SEQUENCE</scope>
    <source>
        <strain evidence="2">DUCC20226</strain>
    </source>
</reference>
<feature type="compositionally biased region" description="Basic and acidic residues" evidence="1">
    <location>
        <begin position="1"/>
        <end position="21"/>
    </location>
</feature>
<accession>A0AAD9S5N1</accession>
<organism evidence="2 3">
    <name type="scientific">Phomopsis amygdali</name>
    <name type="common">Fusicoccum amygdali</name>
    <dbReference type="NCBI Taxonomy" id="1214568"/>
    <lineage>
        <taxon>Eukaryota</taxon>
        <taxon>Fungi</taxon>
        <taxon>Dikarya</taxon>
        <taxon>Ascomycota</taxon>
        <taxon>Pezizomycotina</taxon>
        <taxon>Sordariomycetes</taxon>
        <taxon>Sordariomycetidae</taxon>
        <taxon>Diaporthales</taxon>
        <taxon>Diaporthaceae</taxon>
        <taxon>Diaporthe</taxon>
    </lineage>
</organism>
<dbReference type="Proteomes" id="UP001265746">
    <property type="component" value="Unassembled WGS sequence"/>
</dbReference>
<sequence length="138" mass="15658">MSADATRSDESKHEFTPKPADEQPQDGASRTEQPDGNIVGVSTLDTRMWQSYIGSTEKVLREETNATRRKNIQMCLDFIRKHGIPAKGYSIWVHNGVLKVLTDDEFRNQDYKSQREIHSLPEAYGLAAPRVARPTELE</sequence>
<evidence type="ECO:0000313" key="3">
    <source>
        <dbReference type="Proteomes" id="UP001265746"/>
    </source>
</evidence>
<dbReference type="AlphaFoldDB" id="A0AAD9S5N1"/>
<evidence type="ECO:0000313" key="2">
    <source>
        <dbReference type="EMBL" id="KAK2598774.1"/>
    </source>
</evidence>
<keyword evidence="3" id="KW-1185">Reference proteome</keyword>
<evidence type="ECO:0000256" key="1">
    <source>
        <dbReference type="SAM" id="MobiDB-lite"/>
    </source>
</evidence>
<feature type="region of interest" description="Disordered" evidence="1">
    <location>
        <begin position="1"/>
        <end position="41"/>
    </location>
</feature>
<dbReference type="EMBL" id="JAUJFL010000008">
    <property type="protein sequence ID" value="KAK2598774.1"/>
    <property type="molecule type" value="Genomic_DNA"/>
</dbReference>
<comment type="caution">
    <text evidence="2">The sequence shown here is derived from an EMBL/GenBank/DDBJ whole genome shotgun (WGS) entry which is preliminary data.</text>
</comment>
<proteinExistence type="predicted"/>
<name>A0AAD9S5N1_PHOAM</name>
<protein>
    <submittedName>
        <fullName evidence="2">Uncharacterized protein</fullName>
    </submittedName>
</protein>